<dbReference type="EMBL" id="LT670817">
    <property type="protein sequence ID" value="SHG29439.1"/>
    <property type="molecule type" value="Genomic_DNA"/>
</dbReference>
<sequence length="76" mass="8085">MPILAGGLTVVGLEMTEYSVKEIGHQWIVYADRLSIASCSDEASALKLIAEDSAANRATRKSAVRGIRASKQNPPA</sequence>
<gene>
    <name evidence="1" type="ORF">SAMN05443248_1045</name>
</gene>
<evidence type="ECO:0000313" key="1">
    <source>
        <dbReference type="EMBL" id="SHG29439.1"/>
    </source>
</evidence>
<accession>A0A1M5IN16</accession>
<organism evidence="1 2">
    <name type="scientific">Bradyrhizobium erythrophlei</name>
    <dbReference type="NCBI Taxonomy" id="1437360"/>
    <lineage>
        <taxon>Bacteria</taxon>
        <taxon>Pseudomonadati</taxon>
        <taxon>Pseudomonadota</taxon>
        <taxon>Alphaproteobacteria</taxon>
        <taxon>Hyphomicrobiales</taxon>
        <taxon>Nitrobacteraceae</taxon>
        <taxon>Bradyrhizobium</taxon>
    </lineage>
</organism>
<proteinExistence type="predicted"/>
<name>A0A1M5IN16_9BRAD</name>
<dbReference type="AlphaFoldDB" id="A0A1M5IN16"/>
<protein>
    <submittedName>
        <fullName evidence="1">Uncharacterized protein</fullName>
    </submittedName>
</protein>
<evidence type="ECO:0000313" key="2">
    <source>
        <dbReference type="Proteomes" id="UP000189796"/>
    </source>
</evidence>
<reference evidence="1 2" key="1">
    <citation type="submission" date="2016-11" db="EMBL/GenBank/DDBJ databases">
        <authorList>
            <person name="Jaros S."/>
            <person name="Januszkiewicz K."/>
            <person name="Wedrychowicz H."/>
        </authorList>
    </citation>
    <scope>NUCLEOTIDE SEQUENCE [LARGE SCALE GENOMIC DNA]</scope>
    <source>
        <strain evidence="1 2">GAS138</strain>
    </source>
</reference>
<dbReference type="Proteomes" id="UP000189796">
    <property type="component" value="Chromosome I"/>
</dbReference>